<dbReference type="SUPFAM" id="SSF48576">
    <property type="entry name" value="Terpenoid synthases"/>
    <property type="match status" value="1"/>
</dbReference>
<keyword evidence="8" id="KW-1185">Reference proteome</keyword>
<evidence type="ECO:0000313" key="7">
    <source>
        <dbReference type="EMBL" id="KAJ4825717.1"/>
    </source>
</evidence>
<dbReference type="AlphaFoldDB" id="A0A9Q0F6M4"/>
<dbReference type="InterPro" id="IPR008949">
    <property type="entry name" value="Isoprenoid_synthase_dom_sf"/>
</dbReference>
<dbReference type="PANTHER" id="PTHR12001:SF69">
    <property type="entry name" value="ALL TRANS-POLYPRENYL-DIPHOSPHATE SYNTHASE PDSS1"/>
    <property type="match status" value="1"/>
</dbReference>
<dbReference type="GO" id="GO:0008299">
    <property type="term" value="P:isoprenoid biosynthetic process"/>
    <property type="evidence" value="ECO:0007669"/>
    <property type="project" value="UniProtKB-KW"/>
</dbReference>
<dbReference type="PANTHER" id="PTHR12001">
    <property type="entry name" value="GERANYLGERANYL PYROPHOSPHATE SYNTHASE"/>
    <property type="match status" value="1"/>
</dbReference>
<evidence type="ECO:0000256" key="3">
    <source>
        <dbReference type="ARBA" id="ARBA00022679"/>
    </source>
</evidence>
<evidence type="ECO:0000256" key="2">
    <source>
        <dbReference type="ARBA" id="ARBA00006706"/>
    </source>
</evidence>
<dbReference type="Gene3D" id="1.10.600.10">
    <property type="entry name" value="Farnesyl Diphosphate Synthase"/>
    <property type="match status" value="1"/>
</dbReference>
<organism evidence="7 8">
    <name type="scientific">Turnera subulata</name>
    <dbReference type="NCBI Taxonomy" id="218843"/>
    <lineage>
        <taxon>Eukaryota</taxon>
        <taxon>Viridiplantae</taxon>
        <taxon>Streptophyta</taxon>
        <taxon>Embryophyta</taxon>
        <taxon>Tracheophyta</taxon>
        <taxon>Spermatophyta</taxon>
        <taxon>Magnoliopsida</taxon>
        <taxon>eudicotyledons</taxon>
        <taxon>Gunneridae</taxon>
        <taxon>Pentapetalae</taxon>
        <taxon>rosids</taxon>
        <taxon>fabids</taxon>
        <taxon>Malpighiales</taxon>
        <taxon>Passifloraceae</taxon>
        <taxon>Turnera</taxon>
    </lineage>
</organism>
<dbReference type="Proteomes" id="UP001141552">
    <property type="component" value="Unassembled WGS sequence"/>
</dbReference>
<dbReference type="OrthoDB" id="9927103at2759"/>
<gene>
    <name evidence="7" type="ORF">Tsubulata_001216</name>
</gene>
<dbReference type="InterPro" id="IPR000092">
    <property type="entry name" value="Polyprenyl_synt"/>
</dbReference>
<keyword evidence="5" id="KW-0460">Magnesium</keyword>
<keyword evidence="4" id="KW-0479">Metal-binding</keyword>
<comment type="cofactor">
    <cofactor evidence="1">
        <name>Mg(2+)</name>
        <dbReference type="ChEBI" id="CHEBI:18420"/>
    </cofactor>
</comment>
<dbReference type="Pfam" id="PF00348">
    <property type="entry name" value="polyprenyl_synt"/>
    <property type="match status" value="1"/>
</dbReference>
<protein>
    <submittedName>
        <fullName evidence="7">Uncharacterized protein</fullName>
    </submittedName>
</protein>
<dbReference type="GO" id="GO:1990234">
    <property type="term" value="C:transferase complex"/>
    <property type="evidence" value="ECO:0007669"/>
    <property type="project" value="TreeGrafter"/>
</dbReference>
<reference evidence="7" key="1">
    <citation type="submission" date="2022-02" db="EMBL/GenBank/DDBJ databases">
        <authorList>
            <person name="Henning P.M."/>
            <person name="McCubbin A.G."/>
            <person name="Shore J.S."/>
        </authorList>
    </citation>
    <scope>NUCLEOTIDE SEQUENCE</scope>
    <source>
        <strain evidence="7">F60SS</strain>
        <tissue evidence="7">Leaves</tissue>
    </source>
</reference>
<dbReference type="EMBL" id="JAKUCV010006825">
    <property type="protein sequence ID" value="KAJ4825717.1"/>
    <property type="molecule type" value="Genomic_DNA"/>
</dbReference>
<evidence type="ECO:0000256" key="1">
    <source>
        <dbReference type="ARBA" id="ARBA00001946"/>
    </source>
</evidence>
<reference evidence="7" key="2">
    <citation type="journal article" date="2023" name="Plants (Basel)">
        <title>Annotation of the Turnera subulata (Passifloraceae) Draft Genome Reveals the S-Locus Evolved after the Divergence of Turneroideae from Passifloroideae in a Stepwise Manner.</title>
        <authorList>
            <person name="Henning P.M."/>
            <person name="Roalson E.H."/>
            <person name="Mir W."/>
            <person name="McCubbin A.G."/>
            <person name="Shore J.S."/>
        </authorList>
    </citation>
    <scope>NUCLEOTIDE SEQUENCE</scope>
    <source>
        <strain evidence="7">F60SS</strain>
    </source>
</reference>
<proteinExistence type="inferred from homology"/>
<comment type="similarity">
    <text evidence="2">Belongs to the FPP/GGPP synthase family.</text>
</comment>
<evidence type="ECO:0000256" key="6">
    <source>
        <dbReference type="ARBA" id="ARBA00023229"/>
    </source>
</evidence>
<name>A0A9Q0F6M4_9ROSI</name>
<keyword evidence="6" id="KW-0414">Isoprene biosynthesis</keyword>
<evidence type="ECO:0000313" key="8">
    <source>
        <dbReference type="Proteomes" id="UP001141552"/>
    </source>
</evidence>
<evidence type="ECO:0000256" key="5">
    <source>
        <dbReference type="ARBA" id="ARBA00022842"/>
    </source>
</evidence>
<evidence type="ECO:0000256" key="4">
    <source>
        <dbReference type="ARBA" id="ARBA00022723"/>
    </source>
</evidence>
<keyword evidence="3" id="KW-0808">Transferase</keyword>
<dbReference type="GO" id="GO:0004659">
    <property type="term" value="F:prenyltransferase activity"/>
    <property type="evidence" value="ECO:0007669"/>
    <property type="project" value="InterPro"/>
</dbReference>
<dbReference type="GO" id="GO:0006744">
    <property type="term" value="P:ubiquinone biosynthetic process"/>
    <property type="evidence" value="ECO:0007669"/>
    <property type="project" value="TreeGrafter"/>
</dbReference>
<accession>A0A9Q0F6M4</accession>
<dbReference type="GO" id="GO:0046872">
    <property type="term" value="F:metal ion binding"/>
    <property type="evidence" value="ECO:0007669"/>
    <property type="project" value="UniProtKB-KW"/>
</dbReference>
<sequence>MDSLIGLVNVRRRACTCLGDHGEDSSPSSSAAASSQPTSWESLSSVAFVGGQLVPTLMSAVAKDLITGKTMQMTSTADQHYSMDYYMHKTYYKTASLISDDCKSMAIIAEHTAEVELLAFEYGRNLVCELLNS</sequence>
<comment type="caution">
    <text evidence="7">The sequence shown here is derived from an EMBL/GenBank/DDBJ whole genome shotgun (WGS) entry which is preliminary data.</text>
</comment>